<keyword evidence="3" id="KW-1185">Reference proteome</keyword>
<feature type="chain" id="PRO_5022214787" evidence="1">
    <location>
        <begin position="23"/>
        <end position="124"/>
    </location>
</feature>
<sequence>MAFKISAMVAVMVLISACKTLADQKGSPALITNASAETTTLITSRVSEALGGVAVTLSNSVFSKSSQLSIERKQHQNLEQGVIMGRSLEVPHHFRLVKVEQKCFLVYQKTDEKYFLNGVNCRAE</sequence>
<dbReference type="PROSITE" id="PS51257">
    <property type="entry name" value="PROKAR_LIPOPROTEIN"/>
    <property type="match status" value="1"/>
</dbReference>
<evidence type="ECO:0000313" key="2">
    <source>
        <dbReference type="EMBL" id="TQV85437.1"/>
    </source>
</evidence>
<keyword evidence="1" id="KW-0732">Signal</keyword>
<feature type="signal peptide" evidence="1">
    <location>
        <begin position="1"/>
        <end position="22"/>
    </location>
</feature>
<dbReference type="EMBL" id="VIKS01000012">
    <property type="protein sequence ID" value="TQV85437.1"/>
    <property type="molecule type" value="Genomic_DNA"/>
</dbReference>
<evidence type="ECO:0000313" key="3">
    <source>
        <dbReference type="Proteomes" id="UP000315439"/>
    </source>
</evidence>
<dbReference type="AlphaFoldDB" id="A0A545U7J0"/>
<dbReference type="RefSeq" id="WP_142933114.1">
    <property type="nucleotide sequence ID" value="NZ_ML660168.1"/>
</dbReference>
<dbReference type="Proteomes" id="UP000315439">
    <property type="component" value="Unassembled WGS sequence"/>
</dbReference>
<comment type="caution">
    <text evidence="2">The sequence shown here is derived from an EMBL/GenBank/DDBJ whole genome shotgun (WGS) entry which is preliminary data.</text>
</comment>
<protein>
    <submittedName>
        <fullName evidence="2">Uncharacterized protein</fullName>
    </submittedName>
</protein>
<reference evidence="2 3" key="1">
    <citation type="submission" date="2019-07" db="EMBL/GenBank/DDBJ databases">
        <title>Draft genome for Aliikangiella sp. M105.</title>
        <authorList>
            <person name="Wang G."/>
        </authorList>
    </citation>
    <scope>NUCLEOTIDE SEQUENCE [LARGE SCALE GENOMIC DNA]</scope>
    <source>
        <strain evidence="2 3">M105</strain>
    </source>
</reference>
<accession>A0A545U7J0</accession>
<evidence type="ECO:0000256" key="1">
    <source>
        <dbReference type="SAM" id="SignalP"/>
    </source>
</evidence>
<proteinExistence type="predicted"/>
<name>A0A545U7J0_9GAMM</name>
<dbReference type="OrthoDB" id="5738156at2"/>
<organism evidence="2 3">
    <name type="scientific">Aliikangiella coralliicola</name>
    <dbReference type="NCBI Taxonomy" id="2592383"/>
    <lineage>
        <taxon>Bacteria</taxon>
        <taxon>Pseudomonadati</taxon>
        <taxon>Pseudomonadota</taxon>
        <taxon>Gammaproteobacteria</taxon>
        <taxon>Oceanospirillales</taxon>
        <taxon>Pleioneaceae</taxon>
        <taxon>Aliikangiella</taxon>
    </lineage>
</organism>
<gene>
    <name evidence="2" type="ORF">FLL46_19935</name>
</gene>